<keyword evidence="2 3" id="KW-0802">TPR repeat</keyword>
<evidence type="ECO:0000256" key="4">
    <source>
        <dbReference type="SAM" id="SignalP"/>
    </source>
</evidence>
<feature type="repeat" description="TPR" evidence="3">
    <location>
        <begin position="223"/>
        <end position="256"/>
    </location>
</feature>
<protein>
    <submittedName>
        <fullName evidence="5">Tetratricopeptide repeat protein</fullName>
    </submittedName>
</protein>
<keyword evidence="4" id="KW-0732">Signal</keyword>
<dbReference type="PROSITE" id="PS50005">
    <property type="entry name" value="TPR"/>
    <property type="match status" value="3"/>
</dbReference>
<accession>A0A975FZ51</accession>
<dbReference type="Pfam" id="PF00515">
    <property type="entry name" value="TPR_1"/>
    <property type="match status" value="1"/>
</dbReference>
<dbReference type="Gene3D" id="1.25.40.10">
    <property type="entry name" value="Tetratricopeptide repeat domain"/>
    <property type="match status" value="2"/>
</dbReference>
<feature type="repeat" description="TPR" evidence="3">
    <location>
        <begin position="80"/>
        <end position="113"/>
    </location>
</feature>
<dbReference type="KEGG" id="caul:KCG34_22760"/>
<sequence length="307" mass="32357">MIARNLLGLASFAAIALSLSSPVWASGGGGGGMGGMPSMEAPQYDPVVEYQNGIAALKGGDYKAAERDFDHVLDVAPKNADALSMMGLAKSGKGDLKGAQRFYERALKVDPQQILARRELAVTLAKTGQADKANTELATLKARSDACAGSCADAADLKAAIDAVSAALTPSAEATKSPASLLLTDPGAGDRSYVDAVRLINLGRYDQALSALKGAQAVFGPHPDVLTYIGYANRKMGRYDLAETYYRQALSVAPNHRGATEYYGELMVERGDLAGARHMLATLDTICSFGCAEAEDLRRWIDHGVQP</sequence>
<name>A0A975FZ51_9CAUL</name>
<evidence type="ECO:0000313" key="6">
    <source>
        <dbReference type="Proteomes" id="UP000676409"/>
    </source>
</evidence>
<feature type="repeat" description="TPR" evidence="3">
    <location>
        <begin position="46"/>
        <end position="79"/>
    </location>
</feature>
<reference evidence="5" key="1">
    <citation type="submission" date="2021-04" db="EMBL/GenBank/DDBJ databases">
        <title>The complete genome sequence of Caulobacter sp. S6.</title>
        <authorList>
            <person name="Tang Y."/>
            <person name="Ouyang W."/>
            <person name="Liu Q."/>
            <person name="Huang B."/>
            <person name="Guo Z."/>
            <person name="Lei P."/>
        </authorList>
    </citation>
    <scope>NUCLEOTIDE SEQUENCE</scope>
    <source>
        <strain evidence="5">S6</strain>
    </source>
</reference>
<evidence type="ECO:0000256" key="2">
    <source>
        <dbReference type="ARBA" id="ARBA00022803"/>
    </source>
</evidence>
<gene>
    <name evidence="5" type="ORF">KCG34_22760</name>
</gene>
<dbReference type="SUPFAM" id="SSF48452">
    <property type="entry name" value="TPR-like"/>
    <property type="match status" value="1"/>
</dbReference>
<dbReference type="PANTHER" id="PTHR45586:SF1">
    <property type="entry name" value="LIPOPOLYSACCHARIDE ASSEMBLY PROTEIN B"/>
    <property type="match status" value="1"/>
</dbReference>
<evidence type="ECO:0000256" key="3">
    <source>
        <dbReference type="PROSITE-ProRule" id="PRU00339"/>
    </source>
</evidence>
<organism evidence="5 6">
    <name type="scientific">Phenylobacterium montanum</name>
    <dbReference type="NCBI Taxonomy" id="2823693"/>
    <lineage>
        <taxon>Bacteria</taxon>
        <taxon>Pseudomonadati</taxon>
        <taxon>Pseudomonadota</taxon>
        <taxon>Alphaproteobacteria</taxon>
        <taxon>Caulobacterales</taxon>
        <taxon>Caulobacteraceae</taxon>
        <taxon>Phenylobacterium</taxon>
    </lineage>
</organism>
<dbReference type="Proteomes" id="UP000676409">
    <property type="component" value="Chromosome"/>
</dbReference>
<proteinExistence type="predicted"/>
<dbReference type="AlphaFoldDB" id="A0A975FZ51"/>
<dbReference type="PANTHER" id="PTHR45586">
    <property type="entry name" value="TPR REPEAT-CONTAINING PROTEIN PA4667"/>
    <property type="match status" value="1"/>
</dbReference>
<keyword evidence="1" id="KW-0677">Repeat</keyword>
<dbReference type="Pfam" id="PF13432">
    <property type="entry name" value="TPR_16"/>
    <property type="match status" value="1"/>
</dbReference>
<keyword evidence="6" id="KW-1185">Reference proteome</keyword>
<dbReference type="InterPro" id="IPR051012">
    <property type="entry name" value="CellSynth/LPSAsmb/PSIAsmb"/>
</dbReference>
<evidence type="ECO:0000313" key="5">
    <source>
        <dbReference type="EMBL" id="QUD87829.1"/>
    </source>
</evidence>
<evidence type="ECO:0000256" key="1">
    <source>
        <dbReference type="ARBA" id="ARBA00022737"/>
    </source>
</evidence>
<feature type="chain" id="PRO_5037722994" evidence="4">
    <location>
        <begin position="26"/>
        <end position="307"/>
    </location>
</feature>
<dbReference type="InterPro" id="IPR019734">
    <property type="entry name" value="TPR_rpt"/>
</dbReference>
<dbReference type="InterPro" id="IPR011990">
    <property type="entry name" value="TPR-like_helical_dom_sf"/>
</dbReference>
<dbReference type="SMART" id="SM00028">
    <property type="entry name" value="TPR"/>
    <property type="match status" value="3"/>
</dbReference>
<dbReference type="Pfam" id="PF14559">
    <property type="entry name" value="TPR_19"/>
    <property type="match status" value="1"/>
</dbReference>
<dbReference type="RefSeq" id="WP_211937880.1">
    <property type="nucleotide sequence ID" value="NZ_CP073078.1"/>
</dbReference>
<feature type="signal peptide" evidence="4">
    <location>
        <begin position="1"/>
        <end position="25"/>
    </location>
</feature>
<dbReference type="EMBL" id="CP073078">
    <property type="protein sequence ID" value="QUD87829.1"/>
    <property type="molecule type" value="Genomic_DNA"/>
</dbReference>